<reference evidence="2 3" key="1">
    <citation type="submission" date="2018-08" db="EMBL/GenBank/DDBJ databases">
        <title>A genome reference for cultivated species of the human gut microbiota.</title>
        <authorList>
            <person name="Zou Y."/>
            <person name="Xue W."/>
            <person name="Luo G."/>
        </authorList>
    </citation>
    <scope>NUCLEOTIDE SEQUENCE [LARGE SCALE GENOMIC DNA]</scope>
    <source>
        <strain evidence="2 3">OF01-1</strain>
    </source>
</reference>
<sequence length="357" mass="41229">MNALIVFNEKDTDNLFVHILCDAIRRQGIHVERSVQAFWESDARYDIIHFQWPEEVVGWNCTDPSVIEKLKQRIDRFRAGGSHFVYTRHNIRPHYCNSPIIGQAYDIIETNSDLTVHMGQFSFDEFKSRYPKSRNILIPHHLYEHTYNETISQQEARRQLGIPADRYVITSFGKFRNWEEIRMVLGAYVHLKEKKKYLLAPRMFPFSKHPGYSNPLKQLFSHIGYHIGMPLLNKILHMKTGANEELISNEALPLYIIAADVIFVQRKQILNSGNVPLAFLFHKVAIGPQTGNVGELLRKTGNPTFDTALPKSIVHALEEAASLERKGQGEKNYEHAIAHFGTERIGRMYAEAYRSLQ</sequence>
<evidence type="ECO:0000313" key="3">
    <source>
        <dbReference type="Proteomes" id="UP000284614"/>
    </source>
</evidence>
<dbReference type="Proteomes" id="UP000501467">
    <property type="component" value="Chromosome"/>
</dbReference>
<reference evidence="1 4" key="2">
    <citation type="submission" date="2020-05" db="EMBL/GenBank/DDBJ databases">
        <title>FDA dAtabase for Regulatory Grade micrObial Sequences (FDA-ARGOS): Supporting development and validation of Infectious Disease Dx tests.</title>
        <authorList>
            <person name="Bojja K."/>
            <person name="Kessler A."/>
            <person name="Tallon L."/>
            <person name="Sadzewicz L."/>
            <person name="Zhao X."/>
            <person name="Vavikolanu K."/>
            <person name="Mehta A."/>
            <person name="Aluvathingal J."/>
            <person name="Nadendla S."/>
            <person name="Myers T."/>
            <person name="Yan Y."/>
            <person name="Sichtig H."/>
        </authorList>
    </citation>
    <scope>NUCLEOTIDE SEQUENCE [LARGE SCALE GENOMIC DNA]</scope>
    <source>
        <strain evidence="1 4">FDAARGOS_763</strain>
    </source>
</reference>
<name>A0A413JT79_BACFG</name>
<dbReference type="AlphaFoldDB" id="A0A413JT79"/>
<dbReference type="EMBL" id="CP054003">
    <property type="protein sequence ID" value="QKH83899.1"/>
    <property type="molecule type" value="Genomic_DNA"/>
</dbReference>
<gene>
    <name evidence="2" type="ORF">DXA27_21485</name>
    <name evidence="1" type="ORF">FOC69_05840</name>
</gene>
<dbReference type="EMBL" id="QSDG01000029">
    <property type="protein sequence ID" value="RGY64611.1"/>
    <property type="molecule type" value="Genomic_DNA"/>
</dbReference>
<dbReference type="SUPFAM" id="SSF53756">
    <property type="entry name" value="UDP-Glycosyltransferase/glycogen phosphorylase"/>
    <property type="match status" value="1"/>
</dbReference>
<dbReference type="RefSeq" id="WP_005776897.1">
    <property type="nucleotide sequence ID" value="NZ_CP054003.1"/>
</dbReference>
<keyword evidence="2" id="KW-0808">Transferase</keyword>
<evidence type="ECO:0000313" key="1">
    <source>
        <dbReference type="EMBL" id="QKH83899.1"/>
    </source>
</evidence>
<accession>A0A413JT79</accession>
<evidence type="ECO:0000313" key="2">
    <source>
        <dbReference type="EMBL" id="RGY64611.1"/>
    </source>
</evidence>
<dbReference type="GO" id="GO:0016740">
    <property type="term" value="F:transferase activity"/>
    <property type="evidence" value="ECO:0007669"/>
    <property type="project" value="UniProtKB-KW"/>
</dbReference>
<protein>
    <submittedName>
        <fullName evidence="2">Glycosyltransferase family 1 protein</fullName>
    </submittedName>
</protein>
<dbReference type="Proteomes" id="UP000284614">
    <property type="component" value="Unassembled WGS sequence"/>
</dbReference>
<organism evidence="2 3">
    <name type="scientific">Bacteroides fragilis</name>
    <dbReference type="NCBI Taxonomy" id="817"/>
    <lineage>
        <taxon>Bacteria</taxon>
        <taxon>Pseudomonadati</taxon>
        <taxon>Bacteroidota</taxon>
        <taxon>Bacteroidia</taxon>
        <taxon>Bacteroidales</taxon>
        <taxon>Bacteroidaceae</taxon>
        <taxon>Bacteroides</taxon>
    </lineage>
</organism>
<evidence type="ECO:0000313" key="4">
    <source>
        <dbReference type="Proteomes" id="UP000501467"/>
    </source>
</evidence>
<proteinExistence type="predicted"/>
<dbReference type="Gene3D" id="3.40.50.2000">
    <property type="entry name" value="Glycogen Phosphorylase B"/>
    <property type="match status" value="1"/>
</dbReference>